<organism evidence="5 6">
    <name type="scientific">Neotoma lepida</name>
    <name type="common">Desert woodrat</name>
    <dbReference type="NCBI Taxonomy" id="56216"/>
    <lineage>
        <taxon>Eukaryota</taxon>
        <taxon>Metazoa</taxon>
        <taxon>Chordata</taxon>
        <taxon>Craniata</taxon>
        <taxon>Vertebrata</taxon>
        <taxon>Euteleostomi</taxon>
        <taxon>Mammalia</taxon>
        <taxon>Eutheria</taxon>
        <taxon>Euarchontoglires</taxon>
        <taxon>Glires</taxon>
        <taxon>Rodentia</taxon>
        <taxon>Myomorpha</taxon>
        <taxon>Muroidea</taxon>
        <taxon>Cricetidae</taxon>
        <taxon>Neotominae</taxon>
        <taxon>Neotoma</taxon>
    </lineage>
</organism>
<dbReference type="Pfam" id="PF02800">
    <property type="entry name" value="Gp_dh_C"/>
    <property type="match status" value="1"/>
</dbReference>
<dbReference type="OrthoDB" id="1152826at2759"/>
<dbReference type="GO" id="GO:0004365">
    <property type="term" value="F:glyceraldehyde-3-phosphate dehydrogenase (NAD+) (phosphorylating) activity"/>
    <property type="evidence" value="ECO:0007669"/>
    <property type="project" value="UniProtKB-EC"/>
</dbReference>
<dbReference type="InterPro" id="IPR020830">
    <property type="entry name" value="GlycerAld_3-P_DH_AS"/>
</dbReference>
<keyword evidence="2" id="KW-0560">Oxidoreductase</keyword>
<dbReference type="PANTHER" id="PTHR10836:SF120">
    <property type="entry name" value="GLYCERALDEHYDE 3-PHOSPHATE DEHYDROGENASE CATALYTIC DOMAIN-CONTAINING PROTEIN-RELATED"/>
    <property type="match status" value="1"/>
</dbReference>
<reference evidence="5 6" key="1">
    <citation type="submission" date="2016-06" db="EMBL/GenBank/DDBJ databases">
        <title>The Draft Genome Sequence and Annotation of the Desert Woodrat Neotoma lepida.</title>
        <authorList>
            <person name="Campbell M."/>
            <person name="Oakeson K.F."/>
            <person name="Yandell M."/>
            <person name="Halpert J.R."/>
            <person name="Dearing D."/>
        </authorList>
    </citation>
    <scope>NUCLEOTIDE SEQUENCE [LARGE SCALE GENOMIC DNA]</scope>
    <source>
        <strain evidence="5">417</strain>
        <tissue evidence="5">Liver</tissue>
    </source>
</reference>
<dbReference type="Proteomes" id="UP000092124">
    <property type="component" value="Unassembled WGS sequence"/>
</dbReference>
<dbReference type="PRINTS" id="PR00078">
    <property type="entry name" value="G3PDHDRGNASE"/>
</dbReference>
<dbReference type="AlphaFoldDB" id="A0A1A6GUL8"/>
<comment type="catalytic activity">
    <reaction evidence="3">
        <text>D-glyceraldehyde 3-phosphate + phosphate + NAD(+) = (2R)-3-phospho-glyceroyl phosphate + NADH + H(+)</text>
        <dbReference type="Rhea" id="RHEA:10300"/>
        <dbReference type="ChEBI" id="CHEBI:15378"/>
        <dbReference type="ChEBI" id="CHEBI:43474"/>
        <dbReference type="ChEBI" id="CHEBI:57540"/>
        <dbReference type="ChEBI" id="CHEBI:57604"/>
        <dbReference type="ChEBI" id="CHEBI:57945"/>
        <dbReference type="ChEBI" id="CHEBI:59776"/>
        <dbReference type="EC" id="1.2.1.12"/>
    </reaction>
</comment>
<dbReference type="STRING" id="56216.A0A1A6GUL8"/>
<evidence type="ECO:0000256" key="3">
    <source>
        <dbReference type="ARBA" id="ARBA00047698"/>
    </source>
</evidence>
<comment type="similarity">
    <text evidence="1">Belongs to the glyceraldehyde-3-phosphate dehydrogenase family.</text>
</comment>
<proteinExistence type="inferred from homology"/>
<dbReference type="InterPro" id="IPR020831">
    <property type="entry name" value="GlycerAld/Erythrose_P_DH"/>
</dbReference>
<dbReference type="EMBL" id="LZPO01066728">
    <property type="protein sequence ID" value="OBS69866.1"/>
    <property type="molecule type" value="Genomic_DNA"/>
</dbReference>
<comment type="caution">
    <text evidence="5">The sequence shown here is derived from an EMBL/GenBank/DDBJ whole genome shotgun (WGS) entry which is preliminary data.</text>
</comment>
<protein>
    <recommendedName>
        <fullName evidence="4">Glyceraldehyde 3-phosphate dehydrogenase NAD(P) binding domain-containing protein</fullName>
    </recommendedName>
</protein>
<dbReference type="GO" id="GO:0006096">
    <property type="term" value="P:glycolytic process"/>
    <property type="evidence" value="ECO:0007669"/>
    <property type="project" value="TreeGrafter"/>
</dbReference>
<dbReference type="InterPro" id="IPR036291">
    <property type="entry name" value="NAD(P)-bd_dom_sf"/>
</dbReference>
<dbReference type="GO" id="GO:0051287">
    <property type="term" value="F:NAD binding"/>
    <property type="evidence" value="ECO:0007669"/>
    <property type="project" value="InterPro"/>
</dbReference>
<gene>
    <name evidence="5" type="ORF">A6R68_01593</name>
</gene>
<dbReference type="Gene3D" id="3.40.50.720">
    <property type="entry name" value="NAD(P)-binding Rossmann-like Domain"/>
    <property type="match status" value="1"/>
</dbReference>
<dbReference type="SUPFAM" id="SSF51735">
    <property type="entry name" value="NAD(P)-binding Rossmann-fold domains"/>
    <property type="match status" value="1"/>
</dbReference>
<evidence type="ECO:0000259" key="4">
    <source>
        <dbReference type="SMART" id="SM00846"/>
    </source>
</evidence>
<evidence type="ECO:0000313" key="5">
    <source>
        <dbReference type="EMBL" id="OBS69866.1"/>
    </source>
</evidence>
<dbReference type="SMART" id="SM00846">
    <property type="entry name" value="Gp_dh_N"/>
    <property type="match status" value="1"/>
</dbReference>
<dbReference type="PROSITE" id="PS00071">
    <property type="entry name" value="GAPDH"/>
    <property type="match status" value="1"/>
</dbReference>
<keyword evidence="6" id="KW-1185">Reference proteome</keyword>
<dbReference type="GO" id="GO:0005829">
    <property type="term" value="C:cytosol"/>
    <property type="evidence" value="ECO:0007669"/>
    <property type="project" value="TreeGrafter"/>
</dbReference>
<dbReference type="InterPro" id="IPR020828">
    <property type="entry name" value="GlycerAld_3-P_DH_NAD(P)-bd"/>
</dbReference>
<evidence type="ECO:0000313" key="6">
    <source>
        <dbReference type="Proteomes" id="UP000092124"/>
    </source>
</evidence>
<dbReference type="InterPro" id="IPR020829">
    <property type="entry name" value="GlycerAld_3-P_DH_cat"/>
</dbReference>
<dbReference type="PANTHER" id="PTHR10836">
    <property type="entry name" value="GLYCERALDEHYDE 3-PHOSPHATE DEHYDROGENASE"/>
    <property type="match status" value="1"/>
</dbReference>
<evidence type="ECO:0000256" key="2">
    <source>
        <dbReference type="ARBA" id="ARBA00023002"/>
    </source>
</evidence>
<name>A0A1A6GUL8_NEOLE</name>
<evidence type="ECO:0000256" key="1">
    <source>
        <dbReference type="ARBA" id="ARBA00007406"/>
    </source>
</evidence>
<sequence length="209" mass="23022">MFGVLEELMIEIISDYEVVVKIKGRVDNLIFLCIALFLRHDGEGQSEWIWPYGNLVTRTSFNSGKVDIVAISDSFIDFHYMITCSSRTLPTASSIAQSKIPPTSNAEYIVESACVFTNMEKAGAHLKCEAKRVIISAPSADVPSFVMIVNHNKYDSSLKNVHNVSCTTNCLALLAKVIHDNFSIVEGLMTVVHAFTATQKTVDGRSGKL</sequence>
<accession>A0A1A6GUL8</accession>
<feature type="domain" description="Glyceraldehyde 3-phosphate dehydrogenase NAD(P) binding" evidence="4">
    <location>
        <begin position="53"/>
        <end position="166"/>
    </location>
</feature>